<dbReference type="Proteomes" id="UP000824469">
    <property type="component" value="Unassembled WGS sequence"/>
</dbReference>
<keyword evidence="4" id="KW-0479">Metal-binding</keyword>
<feature type="compositionally biased region" description="Low complexity" evidence="9">
    <location>
        <begin position="312"/>
        <end position="332"/>
    </location>
</feature>
<sequence length="360" mass="39349">MATGMGPDYWCHRCHEAVHVSPAELMACPRCSEGFIEQIRDRSAPPPPPRLFGLFSDGNARRGRRRSHFRDRDDEDAEGGPRLVVVGHSAIMELMQALGSSDRTTADDNDNDDDDDDDDADADGERRSELLPPSERGGSDGGLNVTLVLQRRVRGGLEENLGILFESEGRGDRGFRSSIGGLPRSLGDYFIGPGLDLLIQRLAENDPNRYGTPPASKSAVDAMPAVKISEEHLRSDFNQCVVCMEEFELGCETRQMPCKHLYHAECIFPWLKLHSSCPVCRFQLPSETDTSEKKAATLQDESTTSSSSPQDNASNNNGASSSSGAAPSSSRRSPWRWNFFNSHSDNTDGQGSGSASDPSR</sequence>
<keyword evidence="6" id="KW-0833">Ubl conjugation pathway</keyword>
<evidence type="ECO:0000256" key="6">
    <source>
        <dbReference type="ARBA" id="ARBA00022786"/>
    </source>
</evidence>
<keyword evidence="3" id="KW-0808">Transferase</keyword>
<proteinExistence type="predicted"/>
<feature type="compositionally biased region" description="Acidic residues" evidence="9">
    <location>
        <begin position="107"/>
        <end position="122"/>
    </location>
</feature>
<evidence type="ECO:0000256" key="5">
    <source>
        <dbReference type="ARBA" id="ARBA00022771"/>
    </source>
</evidence>
<name>A0AA38C633_TAXCH</name>
<dbReference type="GO" id="GO:0016567">
    <property type="term" value="P:protein ubiquitination"/>
    <property type="evidence" value="ECO:0007669"/>
    <property type="project" value="TreeGrafter"/>
</dbReference>
<evidence type="ECO:0000256" key="7">
    <source>
        <dbReference type="ARBA" id="ARBA00022833"/>
    </source>
</evidence>
<dbReference type="PROSITE" id="PS50089">
    <property type="entry name" value="ZF_RING_2"/>
    <property type="match status" value="1"/>
</dbReference>
<dbReference type="InterPro" id="IPR039525">
    <property type="entry name" value="RNF126-like_zinc-ribbon"/>
</dbReference>
<feature type="region of interest" description="Disordered" evidence="9">
    <location>
        <begin position="40"/>
        <end position="82"/>
    </location>
</feature>
<dbReference type="EC" id="2.3.2.27" evidence="2"/>
<dbReference type="PANTHER" id="PTHR15710:SF237">
    <property type="entry name" value="RING-TYPE E3 UBIQUITIN TRANSFERASE"/>
    <property type="match status" value="1"/>
</dbReference>
<comment type="catalytic activity">
    <reaction evidence="1">
        <text>S-ubiquitinyl-[E2 ubiquitin-conjugating enzyme]-L-cysteine + [acceptor protein]-L-lysine = [E2 ubiquitin-conjugating enzyme]-L-cysteine + N(6)-ubiquitinyl-[acceptor protein]-L-lysine.</text>
        <dbReference type="EC" id="2.3.2.27"/>
    </reaction>
</comment>
<gene>
    <name evidence="11" type="ORF">KI387_038235</name>
</gene>
<feature type="region of interest" description="Disordered" evidence="9">
    <location>
        <begin position="288"/>
        <end position="360"/>
    </location>
</feature>
<dbReference type="AlphaFoldDB" id="A0AA38C633"/>
<dbReference type="GO" id="GO:0008270">
    <property type="term" value="F:zinc ion binding"/>
    <property type="evidence" value="ECO:0007669"/>
    <property type="project" value="UniProtKB-KW"/>
</dbReference>
<keyword evidence="7" id="KW-0862">Zinc</keyword>
<dbReference type="EMBL" id="JAHRHJ020000011">
    <property type="protein sequence ID" value="KAH9294647.1"/>
    <property type="molecule type" value="Genomic_DNA"/>
</dbReference>
<feature type="compositionally biased region" description="Polar residues" evidence="9">
    <location>
        <begin position="299"/>
        <end position="311"/>
    </location>
</feature>
<dbReference type="InterPro" id="IPR001841">
    <property type="entry name" value="Znf_RING"/>
</dbReference>
<evidence type="ECO:0000256" key="3">
    <source>
        <dbReference type="ARBA" id="ARBA00022679"/>
    </source>
</evidence>
<evidence type="ECO:0000259" key="10">
    <source>
        <dbReference type="PROSITE" id="PS50089"/>
    </source>
</evidence>
<dbReference type="Pfam" id="PF14369">
    <property type="entry name" value="Zn_ribbon_19"/>
    <property type="match status" value="1"/>
</dbReference>
<dbReference type="PANTHER" id="PTHR15710">
    <property type="entry name" value="E3 UBIQUITIN-PROTEIN LIGASE PRAJA"/>
    <property type="match status" value="1"/>
</dbReference>
<dbReference type="Gene3D" id="3.30.40.10">
    <property type="entry name" value="Zinc/RING finger domain, C3HC4 (zinc finger)"/>
    <property type="match status" value="1"/>
</dbReference>
<evidence type="ECO:0000256" key="4">
    <source>
        <dbReference type="ARBA" id="ARBA00022723"/>
    </source>
</evidence>
<dbReference type="SMART" id="SM00184">
    <property type="entry name" value="RING"/>
    <property type="match status" value="1"/>
</dbReference>
<feature type="non-terminal residue" evidence="11">
    <location>
        <position position="360"/>
    </location>
</feature>
<protein>
    <recommendedName>
        <fullName evidence="2">RING-type E3 ubiquitin transferase</fullName>
        <ecNumber evidence="2">2.3.2.27</ecNumber>
    </recommendedName>
</protein>
<reference evidence="11 12" key="1">
    <citation type="journal article" date="2021" name="Nat. Plants">
        <title>The Taxus genome provides insights into paclitaxel biosynthesis.</title>
        <authorList>
            <person name="Xiong X."/>
            <person name="Gou J."/>
            <person name="Liao Q."/>
            <person name="Li Y."/>
            <person name="Zhou Q."/>
            <person name="Bi G."/>
            <person name="Li C."/>
            <person name="Du R."/>
            <person name="Wang X."/>
            <person name="Sun T."/>
            <person name="Guo L."/>
            <person name="Liang H."/>
            <person name="Lu P."/>
            <person name="Wu Y."/>
            <person name="Zhang Z."/>
            <person name="Ro D.K."/>
            <person name="Shang Y."/>
            <person name="Huang S."/>
            <person name="Yan J."/>
        </authorList>
    </citation>
    <scope>NUCLEOTIDE SEQUENCE [LARGE SCALE GENOMIC DNA]</scope>
    <source>
        <strain evidence="11">Ta-2019</strain>
    </source>
</reference>
<dbReference type="GO" id="GO:0061630">
    <property type="term" value="F:ubiquitin protein ligase activity"/>
    <property type="evidence" value="ECO:0007669"/>
    <property type="project" value="UniProtKB-EC"/>
</dbReference>
<dbReference type="SUPFAM" id="SSF57850">
    <property type="entry name" value="RING/U-box"/>
    <property type="match status" value="1"/>
</dbReference>
<keyword evidence="12" id="KW-1185">Reference proteome</keyword>
<feature type="domain" description="RING-type" evidence="10">
    <location>
        <begin position="240"/>
        <end position="281"/>
    </location>
</feature>
<accession>A0AA38C633</accession>
<dbReference type="Pfam" id="PF13639">
    <property type="entry name" value="zf-RING_2"/>
    <property type="match status" value="1"/>
</dbReference>
<evidence type="ECO:0000256" key="2">
    <source>
        <dbReference type="ARBA" id="ARBA00012483"/>
    </source>
</evidence>
<evidence type="ECO:0000256" key="8">
    <source>
        <dbReference type="PROSITE-ProRule" id="PRU00175"/>
    </source>
</evidence>
<dbReference type="GO" id="GO:0005737">
    <property type="term" value="C:cytoplasm"/>
    <property type="evidence" value="ECO:0007669"/>
    <property type="project" value="TreeGrafter"/>
</dbReference>
<evidence type="ECO:0000313" key="11">
    <source>
        <dbReference type="EMBL" id="KAH9294647.1"/>
    </source>
</evidence>
<organism evidence="11 12">
    <name type="scientific">Taxus chinensis</name>
    <name type="common">Chinese yew</name>
    <name type="synonym">Taxus wallichiana var. chinensis</name>
    <dbReference type="NCBI Taxonomy" id="29808"/>
    <lineage>
        <taxon>Eukaryota</taxon>
        <taxon>Viridiplantae</taxon>
        <taxon>Streptophyta</taxon>
        <taxon>Embryophyta</taxon>
        <taxon>Tracheophyta</taxon>
        <taxon>Spermatophyta</taxon>
        <taxon>Pinopsida</taxon>
        <taxon>Pinidae</taxon>
        <taxon>Conifers II</taxon>
        <taxon>Cupressales</taxon>
        <taxon>Taxaceae</taxon>
        <taxon>Taxus</taxon>
    </lineage>
</organism>
<evidence type="ECO:0000313" key="12">
    <source>
        <dbReference type="Proteomes" id="UP000824469"/>
    </source>
</evidence>
<dbReference type="FunFam" id="3.30.40.10:FF:000022">
    <property type="entry name" value="E3 ubiquitin-protein ligase RING1-like"/>
    <property type="match status" value="1"/>
</dbReference>
<evidence type="ECO:0000256" key="1">
    <source>
        <dbReference type="ARBA" id="ARBA00000900"/>
    </source>
</evidence>
<feature type="compositionally biased region" description="Polar residues" evidence="9">
    <location>
        <begin position="339"/>
        <end position="360"/>
    </location>
</feature>
<dbReference type="InterPro" id="IPR013083">
    <property type="entry name" value="Znf_RING/FYVE/PHD"/>
</dbReference>
<feature type="region of interest" description="Disordered" evidence="9">
    <location>
        <begin position="100"/>
        <end position="143"/>
    </location>
</feature>
<keyword evidence="5 8" id="KW-0863">Zinc-finger</keyword>
<comment type="caution">
    <text evidence="11">The sequence shown here is derived from an EMBL/GenBank/DDBJ whole genome shotgun (WGS) entry which is preliminary data.</text>
</comment>
<evidence type="ECO:0000256" key="9">
    <source>
        <dbReference type="SAM" id="MobiDB-lite"/>
    </source>
</evidence>